<name>A0AAN9N3M9_PHACN</name>
<feature type="chain" id="PRO_5042840140" description="S-protein homolog" evidence="1">
    <location>
        <begin position="28"/>
        <end position="144"/>
    </location>
</feature>
<keyword evidence="3" id="KW-1185">Reference proteome</keyword>
<gene>
    <name evidence="2" type="ORF">VNO80_13801</name>
</gene>
<comment type="caution">
    <text evidence="2">The sequence shown here is derived from an EMBL/GenBank/DDBJ whole genome shotgun (WGS) entry which is preliminary data.</text>
</comment>
<dbReference type="PANTHER" id="PTHR35630:SF2">
    <property type="entry name" value="LEGUMINOSIN GROUP486 SECRETED PEPTIDE"/>
    <property type="match status" value="1"/>
</dbReference>
<evidence type="ECO:0000256" key="1">
    <source>
        <dbReference type="SAM" id="SignalP"/>
    </source>
</evidence>
<dbReference type="AlphaFoldDB" id="A0AAN9N3M9"/>
<evidence type="ECO:0000313" key="3">
    <source>
        <dbReference type="Proteomes" id="UP001374584"/>
    </source>
</evidence>
<organism evidence="2 3">
    <name type="scientific">Phaseolus coccineus</name>
    <name type="common">Scarlet runner bean</name>
    <name type="synonym">Phaseolus multiflorus</name>
    <dbReference type="NCBI Taxonomy" id="3886"/>
    <lineage>
        <taxon>Eukaryota</taxon>
        <taxon>Viridiplantae</taxon>
        <taxon>Streptophyta</taxon>
        <taxon>Embryophyta</taxon>
        <taxon>Tracheophyta</taxon>
        <taxon>Spermatophyta</taxon>
        <taxon>Magnoliopsida</taxon>
        <taxon>eudicotyledons</taxon>
        <taxon>Gunneridae</taxon>
        <taxon>Pentapetalae</taxon>
        <taxon>rosids</taxon>
        <taxon>fabids</taxon>
        <taxon>Fabales</taxon>
        <taxon>Fabaceae</taxon>
        <taxon>Papilionoideae</taxon>
        <taxon>50 kb inversion clade</taxon>
        <taxon>NPAAA clade</taxon>
        <taxon>indigoferoid/millettioid clade</taxon>
        <taxon>Phaseoleae</taxon>
        <taxon>Phaseolus</taxon>
    </lineage>
</organism>
<dbReference type="EMBL" id="JAYMYR010000005">
    <property type="protein sequence ID" value="KAK7365036.1"/>
    <property type="molecule type" value="Genomic_DNA"/>
</dbReference>
<dbReference type="PANTHER" id="PTHR35630">
    <property type="entry name" value="LEGUMINOSIN GROUP486 SECRETED PEPTIDE"/>
    <property type="match status" value="1"/>
</dbReference>
<evidence type="ECO:0008006" key="4">
    <source>
        <dbReference type="Google" id="ProtNLM"/>
    </source>
</evidence>
<sequence>MMRKMSNSMYVRVLVVVVVLWLNPSSGSEMESSNSHPDINILFFSMVNDMPKGTDRLLFVGNFQNVELELEPGVPYEKTTNFEPKKVSLLKGTMSQFCVELNVYDPAAEGNHHNIYWSMRKDGIYHSWDNKNWEKKLGWGNCVF</sequence>
<proteinExistence type="predicted"/>
<evidence type="ECO:0000313" key="2">
    <source>
        <dbReference type="EMBL" id="KAK7365036.1"/>
    </source>
</evidence>
<dbReference type="Proteomes" id="UP001374584">
    <property type="component" value="Unassembled WGS sequence"/>
</dbReference>
<keyword evidence="1" id="KW-0732">Signal</keyword>
<accession>A0AAN9N3M9</accession>
<protein>
    <recommendedName>
        <fullName evidence="4">S-protein homolog</fullName>
    </recommendedName>
</protein>
<feature type="signal peptide" evidence="1">
    <location>
        <begin position="1"/>
        <end position="27"/>
    </location>
</feature>
<reference evidence="2 3" key="1">
    <citation type="submission" date="2024-01" db="EMBL/GenBank/DDBJ databases">
        <title>The genomes of 5 underutilized Papilionoideae crops provide insights into root nodulation and disease resistanc.</title>
        <authorList>
            <person name="Jiang F."/>
        </authorList>
    </citation>
    <scope>NUCLEOTIDE SEQUENCE [LARGE SCALE GENOMIC DNA]</scope>
    <source>
        <strain evidence="2">JINMINGXINNONG_FW02</strain>
        <tissue evidence="2">Leaves</tissue>
    </source>
</reference>